<dbReference type="AlphaFoldDB" id="A0A8J7FAZ2"/>
<dbReference type="RefSeq" id="WP_193952281.1">
    <property type="nucleotide sequence ID" value="NZ_JADEYS010000004.1"/>
</dbReference>
<sequence length="334" mass="37462">MSDLKQLLATALDNRSELLSSLHNENTDCYRLFHGTNEGMSGLTVDRYGPQLLIQSFHEPVSDANLVEIEQQCTSIFSPEEVVYNDRSAKNSRRSDDSRLLRSEYVGQELGVNYRVRGKHEGQDPLLFLDMRAGRRKILELAEGKSVLNLFSYTCGVGVCAAKAGATAVVNVDFSTRNLDVGRENAELNGIDDARIEFVQSDFFTAAKQYAGIPVKQRVRRGQKPRPFPRIDERQFDLVFLDPPRWAKSHFGTVDLIRDYPSVLKPSLLATQEGGTLICTNNVAKVDLDEWLAVVRRCADKAGRPVRDYEVITPEVDFPSPDGQFPLKIVVLKV</sequence>
<evidence type="ECO:0000313" key="7">
    <source>
        <dbReference type="Proteomes" id="UP000640333"/>
    </source>
</evidence>
<feature type="domain" description="S-adenosylmethionine-dependent methyltransferase" evidence="5">
    <location>
        <begin position="109"/>
        <end position="206"/>
    </location>
</feature>
<gene>
    <name evidence="6" type="ORF">IOQ59_05560</name>
</gene>
<dbReference type="InterPro" id="IPR019614">
    <property type="entry name" value="SAM-dep_methyl-trfase"/>
</dbReference>
<keyword evidence="2 6" id="KW-0489">Methyltransferase</keyword>
<evidence type="ECO:0000259" key="5">
    <source>
        <dbReference type="Pfam" id="PF10672"/>
    </source>
</evidence>
<proteinExistence type="predicted"/>
<dbReference type="Pfam" id="PF10672">
    <property type="entry name" value="Methyltrans_SAM"/>
    <property type="match status" value="1"/>
</dbReference>
<reference evidence="6" key="1">
    <citation type="submission" date="2020-10" db="EMBL/GenBank/DDBJ databases">
        <title>Bacterium isolated from coastal waters sediment.</title>
        <authorList>
            <person name="Chen R.-J."/>
            <person name="Lu D.-C."/>
            <person name="Zhu K.-L."/>
            <person name="Du Z.-J."/>
        </authorList>
    </citation>
    <scope>NUCLEOTIDE SEQUENCE</scope>
    <source>
        <strain evidence="6">N1Y112</strain>
    </source>
</reference>
<dbReference type="GO" id="GO:0006364">
    <property type="term" value="P:rRNA processing"/>
    <property type="evidence" value="ECO:0007669"/>
    <property type="project" value="UniProtKB-KW"/>
</dbReference>
<evidence type="ECO:0000256" key="4">
    <source>
        <dbReference type="ARBA" id="ARBA00022691"/>
    </source>
</evidence>
<evidence type="ECO:0000313" key="6">
    <source>
        <dbReference type="EMBL" id="MBE9396727.1"/>
    </source>
</evidence>
<dbReference type="Proteomes" id="UP000640333">
    <property type="component" value="Unassembled WGS sequence"/>
</dbReference>
<protein>
    <submittedName>
        <fullName evidence="6">Class I SAM-dependent rRNA methyltransferase</fullName>
    </submittedName>
</protein>
<dbReference type="GO" id="GO:0008168">
    <property type="term" value="F:methyltransferase activity"/>
    <property type="evidence" value="ECO:0007669"/>
    <property type="project" value="UniProtKB-KW"/>
</dbReference>
<dbReference type="GO" id="GO:0032259">
    <property type="term" value="P:methylation"/>
    <property type="evidence" value="ECO:0007669"/>
    <property type="project" value="UniProtKB-KW"/>
</dbReference>
<dbReference type="PANTHER" id="PTHR43042:SF3">
    <property type="entry name" value="RIBOSOMAL RNA LARGE SUBUNIT METHYLTRANSFERASE YWBD-RELATED"/>
    <property type="match status" value="1"/>
</dbReference>
<evidence type="ECO:0000256" key="1">
    <source>
        <dbReference type="ARBA" id="ARBA00022552"/>
    </source>
</evidence>
<keyword evidence="1" id="KW-0698">rRNA processing</keyword>
<dbReference type="SUPFAM" id="SSF53335">
    <property type="entry name" value="S-adenosyl-L-methionine-dependent methyltransferases"/>
    <property type="match status" value="1"/>
</dbReference>
<keyword evidence="4" id="KW-0949">S-adenosyl-L-methionine</keyword>
<dbReference type="PANTHER" id="PTHR43042">
    <property type="entry name" value="SAM-DEPENDENT METHYLTRANSFERASE"/>
    <property type="match status" value="1"/>
</dbReference>
<name>A0A8J7FAZ2_9GAMM</name>
<dbReference type="EMBL" id="JADEYS010000004">
    <property type="protein sequence ID" value="MBE9396727.1"/>
    <property type="molecule type" value="Genomic_DNA"/>
</dbReference>
<evidence type="ECO:0000256" key="2">
    <source>
        <dbReference type="ARBA" id="ARBA00022603"/>
    </source>
</evidence>
<dbReference type="Gene3D" id="3.40.50.150">
    <property type="entry name" value="Vaccinia Virus protein VP39"/>
    <property type="match status" value="1"/>
</dbReference>
<keyword evidence="7" id="KW-1185">Reference proteome</keyword>
<organism evidence="6 7">
    <name type="scientific">Pontibacterium sinense</name>
    <dbReference type="NCBI Taxonomy" id="2781979"/>
    <lineage>
        <taxon>Bacteria</taxon>
        <taxon>Pseudomonadati</taxon>
        <taxon>Pseudomonadota</taxon>
        <taxon>Gammaproteobacteria</taxon>
        <taxon>Oceanospirillales</taxon>
        <taxon>Oceanospirillaceae</taxon>
        <taxon>Pontibacterium</taxon>
    </lineage>
</organism>
<comment type="caution">
    <text evidence="6">The sequence shown here is derived from an EMBL/GenBank/DDBJ whole genome shotgun (WGS) entry which is preliminary data.</text>
</comment>
<dbReference type="Gene3D" id="3.30.750.80">
    <property type="entry name" value="RNA methyltransferase domain (HRMD) like"/>
    <property type="match status" value="1"/>
</dbReference>
<keyword evidence="3" id="KW-0808">Transferase</keyword>
<evidence type="ECO:0000256" key="3">
    <source>
        <dbReference type="ARBA" id="ARBA00022679"/>
    </source>
</evidence>
<dbReference type="CDD" id="cd02440">
    <property type="entry name" value="AdoMet_MTases"/>
    <property type="match status" value="1"/>
</dbReference>
<accession>A0A8J7FAZ2</accession>
<dbReference type="InterPro" id="IPR029063">
    <property type="entry name" value="SAM-dependent_MTases_sf"/>
</dbReference>